<evidence type="ECO:0000313" key="9">
    <source>
        <dbReference type="Proteomes" id="UP000005938"/>
    </source>
</evidence>
<evidence type="ECO:0000256" key="6">
    <source>
        <dbReference type="SAM" id="Phobius"/>
    </source>
</evidence>
<dbReference type="PATRIC" id="fig|946077.3.peg.1335"/>
<feature type="transmembrane region" description="Helical" evidence="6">
    <location>
        <begin position="6"/>
        <end position="21"/>
    </location>
</feature>
<proteinExistence type="inferred from homology"/>
<dbReference type="EMBL" id="AJJU01000006">
    <property type="protein sequence ID" value="EID75216.1"/>
    <property type="molecule type" value="Genomic_DNA"/>
</dbReference>
<sequence>MLFLLLSIVFSTVLFVIFKIFKHFEINILHAIIANYFTAASLGFIFAGNTIPITSLPQQDWFPWSVMLGLLFISVFNLLGITTQKSGVSVASVVSKMSLVIPVILAFILYNEQITLIKSIGIILALSAVYLTSKKENGSLDSSKTNWLFPLLLFIGAGTLDALLKYINLHFVDASEMDIFSANTFLSAGCYGVLFLLITYIRKKFTLKPKSIIAGVCLGIPNYFSLYYLLKALDIQGLESSVVFPVNNVGVVISSTLIGLIAFKETTSLRNWIGIIFAIIAILLMTLF</sequence>
<dbReference type="Gene3D" id="1.10.3730.20">
    <property type="match status" value="1"/>
</dbReference>
<feature type="transmembrane region" description="Helical" evidence="6">
    <location>
        <begin position="116"/>
        <end position="133"/>
    </location>
</feature>
<reference evidence="8 9" key="1">
    <citation type="journal article" date="2012" name="J. Bacteriol.">
        <title>Genome Sequence of the Halotolerant Bacterium Imtechella halotolerans K1T.</title>
        <authorList>
            <person name="Kumar S."/>
            <person name="Vikram S."/>
            <person name="Subramanian S."/>
            <person name="Raghava G.P."/>
            <person name="Pinnaka A.K."/>
        </authorList>
    </citation>
    <scope>NUCLEOTIDE SEQUENCE [LARGE SCALE GENOMIC DNA]</scope>
    <source>
        <strain evidence="8 9">K1</strain>
    </source>
</reference>
<feature type="transmembrane region" description="Helical" evidence="6">
    <location>
        <begin position="212"/>
        <end position="230"/>
    </location>
</feature>
<dbReference type="OrthoDB" id="1524053at2"/>
<feature type="transmembrane region" description="Helical" evidence="6">
    <location>
        <begin position="28"/>
        <end position="49"/>
    </location>
</feature>
<dbReference type="STRING" id="946077.W5A_06590"/>
<feature type="transmembrane region" description="Helical" evidence="6">
    <location>
        <begin position="269"/>
        <end position="287"/>
    </location>
</feature>
<feature type="transmembrane region" description="Helical" evidence="6">
    <location>
        <begin position="61"/>
        <end position="81"/>
    </location>
</feature>
<keyword evidence="5 6" id="KW-0472">Membrane</keyword>
<evidence type="ECO:0000256" key="3">
    <source>
        <dbReference type="ARBA" id="ARBA00022692"/>
    </source>
</evidence>
<protein>
    <recommendedName>
        <fullName evidence="7">EamA domain-containing protein</fullName>
    </recommendedName>
</protein>
<evidence type="ECO:0000256" key="5">
    <source>
        <dbReference type="ARBA" id="ARBA00023136"/>
    </source>
</evidence>
<dbReference type="InterPro" id="IPR037185">
    <property type="entry name" value="EmrE-like"/>
</dbReference>
<comment type="similarity">
    <text evidence="2">Belongs to the EamA transporter family.</text>
</comment>
<dbReference type="eggNOG" id="COG0697">
    <property type="taxonomic scope" value="Bacteria"/>
</dbReference>
<keyword evidence="4 6" id="KW-1133">Transmembrane helix</keyword>
<evidence type="ECO:0000256" key="4">
    <source>
        <dbReference type="ARBA" id="ARBA00022989"/>
    </source>
</evidence>
<name>I0WFQ0_9FLAO</name>
<evidence type="ECO:0000259" key="7">
    <source>
        <dbReference type="Pfam" id="PF00892"/>
    </source>
</evidence>
<evidence type="ECO:0000256" key="1">
    <source>
        <dbReference type="ARBA" id="ARBA00004141"/>
    </source>
</evidence>
<comment type="caution">
    <text evidence="8">The sequence shown here is derived from an EMBL/GenBank/DDBJ whole genome shotgun (WGS) entry which is preliminary data.</text>
</comment>
<dbReference type="Proteomes" id="UP000005938">
    <property type="component" value="Unassembled WGS sequence"/>
</dbReference>
<dbReference type="SUPFAM" id="SSF103481">
    <property type="entry name" value="Multidrug resistance efflux transporter EmrE"/>
    <property type="match status" value="2"/>
</dbReference>
<dbReference type="AlphaFoldDB" id="I0WFQ0"/>
<dbReference type="RefSeq" id="WP_008238698.1">
    <property type="nucleotide sequence ID" value="NZ_AJJU01000006.1"/>
</dbReference>
<evidence type="ECO:0000256" key="2">
    <source>
        <dbReference type="ARBA" id="ARBA00007362"/>
    </source>
</evidence>
<dbReference type="PANTHER" id="PTHR32322">
    <property type="entry name" value="INNER MEMBRANE TRANSPORTER"/>
    <property type="match status" value="1"/>
</dbReference>
<keyword evidence="9" id="KW-1185">Reference proteome</keyword>
<keyword evidence="3 6" id="KW-0812">Transmembrane</keyword>
<evidence type="ECO:0000313" key="8">
    <source>
        <dbReference type="EMBL" id="EID75216.1"/>
    </source>
</evidence>
<dbReference type="GO" id="GO:0016020">
    <property type="term" value="C:membrane"/>
    <property type="evidence" value="ECO:0007669"/>
    <property type="project" value="UniProtKB-SubCell"/>
</dbReference>
<comment type="subcellular location">
    <subcellularLocation>
        <location evidence="1">Membrane</location>
        <topology evidence="1">Multi-pass membrane protein</topology>
    </subcellularLocation>
</comment>
<organism evidence="8 9">
    <name type="scientific">Imtechella halotolerans K1</name>
    <dbReference type="NCBI Taxonomy" id="946077"/>
    <lineage>
        <taxon>Bacteria</taxon>
        <taxon>Pseudomonadati</taxon>
        <taxon>Bacteroidota</taxon>
        <taxon>Flavobacteriia</taxon>
        <taxon>Flavobacteriales</taxon>
        <taxon>Flavobacteriaceae</taxon>
        <taxon>Imtechella</taxon>
    </lineage>
</organism>
<feature type="transmembrane region" description="Helical" evidence="6">
    <location>
        <begin position="242"/>
        <end position="262"/>
    </location>
</feature>
<dbReference type="PANTHER" id="PTHR32322:SF2">
    <property type="entry name" value="EAMA DOMAIN-CONTAINING PROTEIN"/>
    <property type="match status" value="1"/>
</dbReference>
<gene>
    <name evidence="8" type="ORF">W5A_06590</name>
</gene>
<feature type="transmembrane region" description="Helical" evidence="6">
    <location>
        <begin position="88"/>
        <end position="110"/>
    </location>
</feature>
<dbReference type="InterPro" id="IPR000620">
    <property type="entry name" value="EamA_dom"/>
</dbReference>
<accession>I0WFQ0</accession>
<feature type="transmembrane region" description="Helical" evidence="6">
    <location>
        <begin position="145"/>
        <end position="167"/>
    </location>
</feature>
<feature type="domain" description="EamA" evidence="7">
    <location>
        <begin position="2"/>
        <end position="133"/>
    </location>
</feature>
<feature type="transmembrane region" description="Helical" evidence="6">
    <location>
        <begin position="179"/>
        <end position="200"/>
    </location>
</feature>
<dbReference type="Pfam" id="PF00892">
    <property type="entry name" value="EamA"/>
    <property type="match status" value="1"/>
</dbReference>
<dbReference type="InterPro" id="IPR050638">
    <property type="entry name" value="AA-Vitamin_Transporters"/>
</dbReference>